<dbReference type="Proteomes" id="UP000031599">
    <property type="component" value="Unassembled WGS sequence"/>
</dbReference>
<protein>
    <recommendedName>
        <fullName evidence="2">Protein NO VEIN C-terminal domain-containing protein</fullName>
    </recommendedName>
</protein>
<dbReference type="RefSeq" id="WP_052545927.1">
    <property type="nucleotide sequence ID" value="NZ_JMCC02000001.1"/>
</dbReference>
<dbReference type="EMBL" id="JMCC02000001">
    <property type="protein sequence ID" value="KIG19571.1"/>
    <property type="molecule type" value="Genomic_DNA"/>
</dbReference>
<evidence type="ECO:0000313" key="4">
    <source>
        <dbReference type="Proteomes" id="UP000031599"/>
    </source>
</evidence>
<dbReference type="InterPro" id="IPR024975">
    <property type="entry name" value="NOV_C"/>
</dbReference>
<comment type="caution">
    <text evidence="3">The sequence shown here is derived from an EMBL/GenBank/DDBJ whole genome shotgun (WGS) entry which is preliminary data.</text>
</comment>
<evidence type="ECO:0000259" key="2">
    <source>
        <dbReference type="Pfam" id="PF13020"/>
    </source>
</evidence>
<sequence length="341" mass="38254">MGEQQNTTYSLLDADDRELAAKFSIEEDNGEPCVVFESAGDTKRPRNSDYNEALKLMLQRLGRARATLTKIEVASREMMHRPADELTFVPDGYPLPLALVNVEDYMDLRKKIGGAAGKTAQRPTAKPTSSGNPTKRLRLFLSFKPGPPRDSAQLRQIIRFAPKYDAGSPKASIGEDAPRTRTKRAGPSSGGQGFEQDPRTRLAVEEYAMRQAELHYATWQAQRRHLEKGLGYDIEFSRGDERLFVEVKGTQTPGDRVMVTNNEVEFAHANSERSVLFVVTNIEVSEDLVCRGGRYWVFERWDPKARERLLSVKDYWYELPKQESAPCEVEPGPGSAGPSKA</sequence>
<feature type="region of interest" description="Disordered" evidence="1">
    <location>
        <begin position="165"/>
        <end position="196"/>
    </location>
</feature>
<proteinExistence type="predicted"/>
<accession>A0A0C2D928</accession>
<name>A0A0C2D928_9BACT</name>
<organism evidence="3 4">
    <name type="scientific">Enhygromyxa salina</name>
    <dbReference type="NCBI Taxonomy" id="215803"/>
    <lineage>
        <taxon>Bacteria</taxon>
        <taxon>Pseudomonadati</taxon>
        <taxon>Myxococcota</taxon>
        <taxon>Polyangia</taxon>
        <taxon>Nannocystales</taxon>
        <taxon>Nannocystaceae</taxon>
        <taxon>Enhygromyxa</taxon>
    </lineage>
</organism>
<evidence type="ECO:0000256" key="1">
    <source>
        <dbReference type="SAM" id="MobiDB-lite"/>
    </source>
</evidence>
<feature type="region of interest" description="Disordered" evidence="1">
    <location>
        <begin position="115"/>
        <end position="136"/>
    </location>
</feature>
<feature type="domain" description="Protein NO VEIN C-terminal" evidence="2">
    <location>
        <begin position="207"/>
        <end position="284"/>
    </location>
</feature>
<evidence type="ECO:0000313" key="3">
    <source>
        <dbReference type="EMBL" id="KIG19571.1"/>
    </source>
</evidence>
<dbReference type="Pfam" id="PF13020">
    <property type="entry name" value="NOV_C"/>
    <property type="match status" value="1"/>
</dbReference>
<gene>
    <name evidence="3" type="ORF">DB30_00080</name>
</gene>
<dbReference type="AlphaFoldDB" id="A0A0C2D928"/>
<reference evidence="3 4" key="1">
    <citation type="submission" date="2014-12" db="EMBL/GenBank/DDBJ databases">
        <title>Genome assembly of Enhygromyxa salina DSM 15201.</title>
        <authorList>
            <person name="Sharma G."/>
            <person name="Subramanian S."/>
        </authorList>
    </citation>
    <scope>NUCLEOTIDE SEQUENCE [LARGE SCALE GENOMIC DNA]</scope>
    <source>
        <strain evidence="3 4">DSM 15201</strain>
    </source>
</reference>